<reference evidence="5 6" key="1">
    <citation type="journal article" date="2016" name="Nat. Commun.">
        <title>Thousands of microbial genomes shed light on interconnected biogeochemical processes in an aquifer system.</title>
        <authorList>
            <person name="Anantharaman K."/>
            <person name="Brown C.T."/>
            <person name="Hug L.A."/>
            <person name="Sharon I."/>
            <person name="Castelle C.J."/>
            <person name="Probst A.J."/>
            <person name="Thomas B.C."/>
            <person name="Singh A."/>
            <person name="Wilkins M.J."/>
            <person name="Karaoz U."/>
            <person name="Brodie E.L."/>
            <person name="Williams K.H."/>
            <person name="Hubbard S.S."/>
            <person name="Banfield J.F."/>
        </authorList>
    </citation>
    <scope>NUCLEOTIDE SEQUENCE [LARGE SCALE GENOMIC DNA]</scope>
</reference>
<keyword evidence="1" id="KW-0677">Repeat</keyword>
<evidence type="ECO:0000313" key="5">
    <source>
        <dbReference type="EMBL" id="OGN06369.1"/>
    </source>
</evidence>
<feature type="transmembrane region" description="Helical" evidence="4">
    <location>
        <begin position="414"/>
        <end position="433"/>
    </location>
</feature>
<evidence type="ECO:0000313" key="6">
    <source>
        <dbReference type="Proteomes" id="UP000178023"/>
    </source>
</evidence>
<feature type="repeat" description="TPR" evidence="3">
    <location>
        <begin position="747"/>
        <end position="780"/>
    </location>
</feature>
<keyword evidence="4" id="KW-0812">Transmembrane</keyword>
<accession>A0A1F8F264</accession>
<feature type="repeat" description="TPR" evidence="3">
    <location>
        <begin position="713"/>
        <end position="746"/>
    </location>
</feature>
<keyword evidence="4" id="KW-1133">Transmembrane helix</keyword>
<keyword evidence="2 3" id="KW-0802">TPR repeat</keyword>
<proteinExistence type="predicted"/>
<feature type="transmembrane region" description="Helical" evidence="4">
    <location>
        <begin position="467"/>
        <end position="491"/>
    </location>
</feature>
<gene>
    <name evidence="5" type="ORF">A2750_03880</name>
</gene>
<evidence type="ECO:0000256" key="2">
    <source>
        <dbReference type="ARBA" id="ARBA00022803"/>
    </source>
</evidence>
<dbReference type="Gene3D" id="1.25.40.10">
    <property type="entry name" value="Tetratricopeptide repeat domain"/>
    <property type="match status" value="2"/>
</dbReference>
<feature type="transmembrane region" description="Helical" evidence="4">
    <location>
        <begin position="42"/>
        <end position="61"/>
    </location>
</feature>
<dbReference type="PROSITE" id="PS50005">
    <property type="entry name" value="TPR"/>
    <property type="match status" value="2"/>
</dbReference>
<dbReference type="PANTHER" id="PTHR45586">
    <property type="entry name" value="TPR REPEAT-CONTAINING PROTEIN PA4667"/>
    <property type="match status" value="1"/>
</dbReference>
<evidence type="ECO:0000256" key="4">
    <source>
        <dbReference type="SAM" id="Phobius"/>
    </source>
</evidence>
<feature type="transmembrane region" description="Helical" evidence="4">
    <location>
        <begin position="282"/>
        <end position="305"/>
    </location>
</feature>
<keyword evidence="4" id="KW-0472">Membrane</keyword>
<feature type="transmembrane region" description="Helical" evidence="4">
    <location>
        <begin position="439"/>
        <end position="455"/>
    </location>
</feature>
<feature type="transmembrane region" description="Helical" evidence="4">
    <location>
        <begin position="164"/>
        <end position="187"/>
    </location>
</feature>
<dbReference type="Pfam" id="PF13432">
    <property type="entry name" value="TPR_16"/>
    <property type="match status" value="2"/>
</dbReference>
<comment type="caution">
    <text evidence="5">The sequence shown here is derived from an EMBL/GenBank/DDBJ whole genome shotgun (WGS) entry which is preliminary data.</text>
</comment>
<dbReference type="SUPFAM" id="SSF48452">
    <property type="entry name" value="TPR-like"/>
    <property type="match status" value="1"/>
</dbReference>
<feature type="transmembrane region" description="Helical" evidence="4">
    <location>
        <begin position="105"/>
        <end position="122"/>
    </location>
</feature>
<dbReference type="InterPro" id="IPR011990">
    <property type="entry name" value="TPR-like_helical_dom_sf"/>
</dbReference>
<dbReference type="InterPro" id="IPR019734">
    <property type="entry name" value="TPR_rpt"/>
</dbReference>
<protein>
    <submittedName>
        <fullName evidence="5">Uncharacterized protein</fullName>
    </submittedName>
</protein>
<feature type="transmembrane region" description="Helical" evidence="4">
    <location>
        <begin position="253"/>
        <end position="270"/>
    </location>
</feature>
<dbReference type="EMBL" id="MGJL01000039">
    <property type="protein sequence ID" value="OGN06369.1"/>
    <property type="molecule type" value="Genomic_DNA"/>
</dbReference>
<dbReference type="PANTHER" id="PTHR45586:SF1">
    <property type="entry name" value="LIPOPOLYSACCHARIDE ASSEMBLY PROTEIN B"/>
    <property type="match status" value="1"/>
</dbReference>
<evidence type="ECO:0000256" key="1">
    <source>
        <dbReference type="ARBA" id="ARBA00022737"/>
    </source>
</evidence>
<dbReference type="InterPro" id="IPR051012">
    <property type="entry name" value="CellSynth/LPSAsmb/PSIAsmb"/>
</dbReference>
<dbReference type="AlphaFoldDB" id="A0A1F8F264"/>
<evidence type="ECO:0000256" key="3">
    <source>
        <dbReference type="PROSITE-ProRule" id="PRU00339"/>
    </source>
</evidence>
<dbReference type="SMART" id="SM00028">
    <property type="entry name" value="TPR"/>
    <property type="match status" value="4"/>
</dbReference>
<sequence length="808" mass="88013">MFHFTRSGPGNVPKTFSGGATAILARFHVGDLGLIGSIYKKVAQAATLIGIFLLPIFFLPWSSGILELNKQLLLVIMAGIGLVAWFLDVVMSGKLTLRFGALDKGILGLAIATILATIFSVSKFRSFLGVNIGLSDALVSVLALTAVYFLAVNVFDDSGKKVRTALLASLGLAFLFGLLQMFGAYIFKWSFAVSRVFNTVGSLNTLGLAAAVSLPLFLKSGLYLPKVKFINLSKIGALLAVSILVILNWWVLWAVAVGGMLATIALESFMTAGNAKFRISKFMFPMVIILLAAFLFITGINIAFLKKNFPAEITPPHTLSMQIAMSALKENVFTGYGPENFSLAFDKFGAKSLANTTLSNAKFFDGASQVANAVVHGGAAFVLALALFIWSLAAVALRIRKFSAGGGHERIDEISGAMSVLVALLVAMFLYPFNITLQFLFYASVALVSLVLWEEHKKSWDIEEKPLLSLAASLGFIVGLVLALAGVYFMVASYISDIKYASALGQKDNKKAIQSVVSAINWNNKRGYYYQVASQITLNLLSDELAAKVDKSDTQRGSRIQNYIASAVDLAKRATVAEPKEAASWFNLGDIYQNLIGLVGGTDKAAEEAFLKAAELRPGDPTLYNRIGSMYLGKADLAMRLEASSSGENAKQFQSEMKNSLVKAEENFKKSIDISPNFGLAIYNLGVVYDREGKLVDAIRQLEKIAPYNIDKPNLMFELGLLYYRNGQKDNALQSLKQAVLLAPDYANAQWYLALIYEERNQIDLAVEQLDNILKNNPDNNTVLNKKSDLEKGVKKIPPQKVIDQKPL</sequence>
<name>A0A1F8F264_9BACT</name>
<feature type="transmembrane region" description="Helical" evidence="4">
    <location>
        <begin position="128"/>
        <end position="152"/>
    </location>
</feature>
<feature type="transmembrane region" description="Helical" evidence="4">
    <location>
        <begin position="373"/>
        <end position="393"/>
    </location>
</feature>
<feature type="transmembrane region" description="Helical" evidence="4">
    <location>
        <begin position="73"/>
        <end position="93"/>
    </location>
</feature>
<dbReference type="Proteomes" id="UP000178023">
    <property type="component" value="Unassembled WGS sequence"/>
</dbReference>
<feature type="transmembrane region" description="Helical" evidence="4">
    <location>
        <begin position="199"/>
        <end position="217"/>
    </location>
</feature>
<organism evidence="5 6">
    <name type="scientific">Candidatus Yanofskybacteria bacterium RIFCSPHIGHO2_01_FULL_45_42</name>
    <dbReference type="NCBI Taxonomy" id="1802671"/>
    <lineage>
        <taxon>Bacteria</taxon>
        <taxon>Candidatus Yanofskyibacteriota</taxon>
    </lineage>
</organism>